<sequence length="349" mass="38417">MALPKIQPYAMPVESELPVNKVTWTPDAKRSVLLIHDMQQYFMNAFTAGQSPVVELIDHISQLRSKCHELGIPVVYSAQPGGQTPEQRGLQLDFWGAGIDGGPVQKEIIEALAPAPQDTFMTKWRYSAFQKTELFELMQQHGRDQLIVCGIYAHIGCLMTSCEAFMRDIQAFLVADAVADFSAEKHRMALTYASERCAVTLTTGRLLEALNVTAEGGIGEEVKSEAGKQVEQSYATPAHGAGSEAEQQTASAAEKTQNGWNSVNRLTLEALRNQVGEMLQEQPTNIGEHDDLIQNWGLDSIRIMSLAERFRVEGAGITFVDLAELPTLAAWAALLDKAYTKVLPNGDYF</sequence>
<dbReference type="InterPro" id="IPR009081">
    <property type="entry name" value="PP-bd_ACP"/>
</dbReference>
<dbReference type="InterPro" id="IPR016291">
    <property type="entry name" value="Isochorismatase"/>
</dbReference>
<evidence type="ECO:0000256" key="5">
    <source>
        <dbReference type="ARBA" id="ARBA00048590"/>
    </source>
</evidence>
<dbReference type="InterPro" id="IPR050272">
    <property type="entry name" value="Isochorismatase-like_hydrls"/>
</dbReference>
<dbReference type="AlphaFoldDB" id="A0A0M9BKU7"/>
<dbReference type="PRINTS" id="PR01398">
    <property type="entry name" value="ISCHRISMTASE"/>
</dbReference>
<dbReference type="PIRSF" id="PIRSF001111">
    <property type="entry name" value="Isochorismatase"/>
    <property type="match status" value="1"/>
</dbReference>
<comment type="pathway">
    <text evidence="1">Siderophore biosynthesis.</text>
</comment>
<evidence type="ECO:0000256" key="1">
    <source>
        <dbReference type="ARBA" id="ARBA00004924"/>
    </source>
</evidence>
<dbReference type="Gene3D" id="1.10.1200.10">
    <property type="entry name" value="ACP-like"/>
    <property type="match status" value="1"/>
</dbReference>
<evidence type="ECO:0000256" key="7">
    <source>
        <dbReference type="SAM" id="MobiDB-lite"/>
    </source>
</evidence>
<feature type="domain" description="Carrier" evidence="8">
    <location>
        <begin position="262"/>
        <end position="339"/>
    </location>
</feature>
<dbReference type="InterPro" id="IPR036736">
    <property type="entry name" value="ACP-like_sf"/>
</dbReference>
<accession>A0A0M9BKU7</accession>
<dbReference type="InterPro" id="IPR036380">
    <property type="entry name" value="Isochorismatase-like_sf"/>
</dbReference>
<dbReference type="EMBL" id="LITU01000070">
    <property type="protein sequence ID" value="KOY14380.1"/>
    <property type="molecule type" value="Genomic_DNA"/>
</dbReference>
<dbReference type="InterPro" id="IPR000868">
    <property type="entry name" value="Isochorismatase-like_dom"/>
</dbReference>
<evidence type="ECO:0000259" key="8">
    <source>
        <dbReference type="PROSITE" id="PS50075"/>
    </source>
</evidence>
<keyword evidence="10" id="KW-1185">Reference proteome</keyword>
<dbReference type="Pfam" id="PF00550">
    <property type="entry name" value="PP-binding"/>
    <property type="match status" value="1"/>
</dbReference>
<comment type="cofactor">
    <cofactor evidence="6">
        <name>pantetheine 4'-phosphate</name>
        <dbReference type="ChEBI" id="CHEBI:47942"/>
    </cofactor>
    <text evidence="6">Binds 1 phosphopantetheine covalently.</text>
</comment>
<dbReference type="Gene3D" id="3.40.50.850">
    <property type="entry name" value="Isochorismatase-like"/>
    <property type="match status" value="1"/>
</dbReference>
<feature type="region of interest" description="Disordered" evidence="7">
    <location>
        <begin position="222"/>
        <end position="257"/>
    </location>
</feature>
<feature type="modified residue" description="O-(pantetheine 4'-phosphoryl)serine" evidence="6">
    <location>
        <position position="300"/>
    </location>
</feature>
<keyword evidence="4" id="KW-0378">Hydrolase</keyword>
<dbReference type="Pfam" id="PF00857">
    <property type="entry name" value="Isochorismatase"/>
    <property type="match status" value="1"/>
</dbReference>
<comment type="similarity">
    <text evidence="2">Belongs to the isochorismatase family.</text>
</comment>
<dbReference type="SUPFAM" id="SSF52499">
    <property type="entry name" value="Isochorismatase-like hydrolases"/>
    <property type="match status" value="1"/>
</dbReference>
<organism evidence="9 10">
    <name type="scientific">Paenibacillus xylanivorans</name>
    <dbReference type="NCBI Taxonomy" id="1705561"/>
    <lineage>
        <taxon>Bacteria</taxon>
        <taxon>Bacillati</taxon>
        <taxon>Bacillota</taxon>
        <taxon>Bacilli</taxon>
        <taxon>Bacillales</taxon>
        <taxon>Paenibacillaceae</taxon>
        <taxon>Paenibacillus</taxon>
    </lineage>
</organism>
<reference evidence="9 10" key="1">
    <citation type="submission" date="2015-08" db="EMBL/GenBank/DDBJ databases">
        <title>Draft genome sequence of cellulolytic and xylanolytic Paenibacillus sp. A59, isolated from a decaying forest soil from Patagonia, Argentina.</title>
        <authorList>
            <person name="Ghio S."/>
            <person name="Caceres A.M."/>
            <person name="Talia P."/>
            <person name="Grasso D."/>
            <person name="Campos E."/>
        </authorList>
    </citation>
    <scope>NUCLEOTIDE SEQUENCE [LARGE SCALE GENOMIC DNA]</scope>
    <source>
        <strain evidence="9 10">A59</strain>
    </source>
</reference>
<dbReference type="PANTHER" id="PTHR43540">
    <property type="entry name" value="PEROXYUREIDOACRYLATE/UREIDOACRYLATE AMIDOHYDROLASE-RELATED"/>
    <property type="match status" value="1"/>
</dbReference>
<protein>
    <recommendedName>
        <fullName evidence="3">isochorismatase</fullName>
        <ecNumber evidence="3">3.3.2.1</ecNumber>
    </recommendedName>
</protein>
<evidence type="ECO:0000313" key="10">
    <source>
        <dbReference type="Proteomes" id="UP000037688"/>
    </source>
</evidence>
<dbReference type="OrthoDB" id="257098at2"/>
<evidence type="ECO:0000256" key="2">
    <source>
        <dbReference type="ARBA" id="ARBA00006336"/>
    </source>
</evidence>
<dbReference type="PATRIC" id="fig|1705561.3.peg.4276"/>
<comment type="caution">
    <text evidence="9">The sequence shown here is derived from an EMBL/GenBank/DDBJ whole genome shotgun (WGS) entry which is preliminary data.</text>
</comment>
<keyword evidence="6" id="KW-0597">Phosphoprotein</keyword>
<keyword evidence="6" id="KW-0596">Phosphopantetheine</keyword>
<feature type="compositionally biased region" description="Low complexity" evidence="7">
    <location>
        <begin position="241"/>
        <end position="257"/>
    </location>
</feature>
<dbReference type="GO" id="GO:0008908">
    <property type="term" value="F:isochorismatase activity"/>
    <property type="evidence" value="ECO:0007669"/>
    <property type="project" value="UniProtKB-EC"/>
</dbReference>
<dbReference type="PANTHER" id="PTHR43540:SF3">
    <property type="entry name" value="ENTEROBACTIN SYNTHASE COMPONENT B"/>
    <property type="match status" value="1"/>
</dbReference>
<evidence type="ECO:0000256" key="4">
    <source>
        <dbReference type="ARBA" id="ARBA00022801"/>
    </source>
</evidence>
<proteinExistence type="inferred from homology"/>
<evidence type="ECO:0000313" key="9">
    <source>
        <dbReference type="EMBL" id="KOY14380.1"/>
    </source>
</evidence>
<comment type="catalytic activity">
    <reaction evidence="5">
        <text>isochorismate + H2O = (2S,3S)-2,3-dihydroxy-2,3-dihydrobenzoate + pyruvate</text>
        <dbReference type="Rhea" id="RHEA:11112"/>
        <dbReference type="ChEBI" id="CHEBI:15361"/>
        <dbReference type="ChEBI" id="CHEBI:15377"/>
        <dbReference type="ChEBI" id="CHEBI:29780"/>
        <dbReference type="ChEBI" id="CHEBI:58764"/>
        <dbReference type="EC" id="3.3.2.1"/>
    </reaction>
</comment>
<evidence type="ECO:0000256" key="6">
    <source>
        <dbReference type="PIRSR" id="PIRSR001111-50"/>
    </source>
</evidence>
<dbReference type="EC" id="3.3.2.1" evidence="3"/>
<dbReference type="PROSITE" id="PS50075">
    <property type="entry name" value="CARRIER"/>
    <property type="match status" value="1"/>
</dbReference>
<dbReference type="Proteomes" id="UP000037688">
    <property type="component" value="Unassembled WGS sequence"/>
</dbReference>
<evidence type="ECO:0000256" key="3">
    <source>
        <dbReference type="ARBA" id="ARBA00012100"/>
    </source>
</evidence>
<dbReference type="SUPFAM" id="SSF47336">
    <property type="entry name" value="ACP-like"/>
    <property type="match status" value="1"/>
</dbReference>
<dbReference type="RefSeq" id="WP_053782561.1">
    <property type="nucleotide sequence ID" value="NZ_LITU01000070.1"/>
</dbReference>
<gene>
    <name evidence="9" type="ORF">AMS66_20510</name>
</gene>
<name>A0A0M9BKU7_9BACL</name>